<dbReference type="Proteomes" id="UP000504606">
    <property type="component" value="Unplaced"/>
</dbReference>
<dbReference type="KEGG" id="foc:113202751"/>
<name>A0A9C6XAW0_FRAOC</name>
<dbReference type="GeneID" id="113202751"/>
<feature type="chain" id="PRO_5039239494" evidence="1">
    <location>
        <begin position="24"/>
        <end position="70"/>
    </location>
</feature>
<dbReference type="RefSeq" id="XP_052132366.1">
    <property type="nucleotide sequence ID" value="XM_052276406.1"/>
</dbReference>
<keyword evidence="2" id="KW-1185">Reference proteome</keyword>
<gene>
    <name evidence="3" type="primary">LOC113202751</name>
</gene>
<reference evidence="3" key="1">
    <citation type="submission" date="2025-08" db="UniProtKB">
        <authorList>
            <consortium name="RefSeq"/>
        </authorList>
    </citation>
    <scope>IDENTIFICATION</scope>
    <source>
        <tissue evidence="3">Whole organism</tissue>
    </source>
</reference>
<keyword evidence="1" id="KW-0732">Signal</keyword>
<feature type="signal peptide" evidence="1">
    <location>
        <begin position="1"/>
        <end position="23"/>
    </location>
</feature>
<sequence>MQLALMLLGGALLSVAAVTRVHADDVINTVDMDTYDDDRAKRPFCNAFTGECMRALLQGFVNYLTWLLLM</sequence>
<protein>
    <submittedName>
        <fullName evidence="3">Uncharacterized protein LOC113202751</fullName>
    </submittedName>
</protein>
<accession>A0A9C6XAW0</accession>
<organism evidence="2 3">
    <name type="scientific">Frankliniella occidentalis</name>
    <name type="common">Western flower thrips</name>
    <name type="synonym">Euthrips occidentalis</name>
    <dbReference type="NCBI Taxonomy" id="133901"/>
    <lineage>
        <taxon>Eukaryota</taxon>
        <taxon>Metazoa</taxon>
        <taxon>Ecdysozoa</taxon>
        <taxon>Arthropoda</taxon>
        <taxon>Hexapoda</taxon>
        <taxon>Insecta</taxon>
        <taxon>Pterygota</taxon>
        <taxon>Neoptera</taxon>
        <taxon>Paraneoptera</taxon>
        <taxon>Thysanoptera</taxon>
        <taxon>Terebrantia</taxon>
        <taxon>Thripoidea</taxon>
        <taxon>Thripidae</taxon>
        <taxon>Frankliniella</taxon>
    </lineage>
</organism>
<evidence type="ECO:0000313" key="3">
    <source>
        <dbReference type="RefSeq" id="XP_052132366.1"/>
    </source>
</evidence>
<evidence type="ECO:0000313" key="2">
    <source>
        <dbReference type="Proteomes" id="UP000504606"/>
    </source>
</evidence>
<evidence type="ECO:0000256" key="1">
    <source>
        <dbReference type="SAM" id="SignalP"/>
    </source>
</evidence>
<proteinExistence type="predicted"/>
<dbReference type="AlphaFoldDB" id="A0A9C6XAW0"/>